<gene>
    <name evidence="1" type="ORF">CKA38_09295</name>
</gene>
<proteinExistence type="predicted"/>
<organism evidence="1 2">
    <name type="scientific">Ereboglobus luteus</name>
    <dbReference type="NCBI Taxonomy" id="1796921"/>
    <lineage>
        <taxon>Bacteria</taxon>
        <taxon>Pseudomonadati</taxon>
        <taxon>Verrucomicrobiota</taxon>
        <taxon>Opitutia</taxon>
        <taxon>Opitutales</taxon>
        <taxon>Opitutaceae</taxon>
        <taxon>Ereboglobus</taxon>
    </lineage>
</organism>
<dbReference type="Proteomes" id="UP000244896">
    <property type="component" value="Chromosome"/>
</dbReference>
<dbReference type="OrthoDB" id="9798269at2"/>
<keyword evidence="2" id="KW-1185">Reference proteome</keyword>
<dbReference type="KEGG" id="elut:CKA38_09295"/>
<reference evidence="1 2" key="1">
    <citation type="journal article" date="2018" name="Syst. Appl. Microbiol.">
        <title>Ereboglobus luteus gen. nov. sp. nov. from cockroach guts, and new insights into the oxygen relationship of the genera Opitutus and Didymococcus (Verrucomicrobia: Opitutaceae).</title>
        <authorList>
            <person name="Tegtmeier D."/>
            <person name="Belitz A."/>
            <person name="Radek R."/>
            <person name="Heimerl T."/>
            <person name="Brune A."/>
        </authorList>
    </citation>
    <scope>NUCLEOTIDE SEQUENCE [LARGE SCALE GENOMIC DNA]</scope>
    <source>
        <strain evidence="1 2">Ho45</strain>
    </source>
</reference>
<sequence length="215" mass="24182">MKVSRRHSNPLAQFGIIPVGFNELADVFADYESPHKKIASLEKEGALVRLKKGTYLVSGEIHGQTFSRELIANNLYGPSYVSLESALAHYGLIPERVHAVRSMTTKRARKFATPLGDFEYVTVLAKYHAIGIRQQIIEKQYAYLIASPEKAVCDMIVATRGLRLQSPKAVRAWLEEDMRVDFDALAAFDTKIIRQCAACGKKKSELTHLYKLLKK</sequence>
<evidence type="ECO:0000313" key="1">
    <source>
        <dbReference type="EMBL" id="AWI09416.1"/>
    </source>
</evidence>
<accession>A0A2U8E3P3</accession>
<evidence type="ECO:0000313" key="2">
    <source>
        <dbReference type="Proteomes" id="UP000244896"/>
    </source>
</evidence>
<dbReference type="AlphaFoldDB" id="A0A2U8E3P3"/>
<name>A0A2U8E3P3_9BACT</name>
<protein>
    <recommendedName>
        <fullName evidence="3">Transcriptional regulator</fullName>
    </recommendedName>
</protein>
<evidence type="ECO:0008006" key="3">
    <source>
        <dbReference type="Google" id="ProtNLM"/>
    </source>
</evidence>
<dbReference type="RefSeq" id="WP_108825225.1">
    <property type="nucleotide sequence ID" value="NZ_CP023004.1"/>
</dbReference>
<dbReference type="EMBL" id="CP023004">
    <property type="protein sequence ID" value="AWI09416.1"/>
    <property type="molecule type" value="Genomic_DNA"/>
</dbReference>